<accession>A0AAX6I0Y5</accession>
<dbReference type="Proteomes" id="UP001140949">
    <property type="component" value="Unassembled WGS sequence"/>
</dbReference>
<name>A0AAX6I0Y5_IRIPA</name>
<dbReference type="CDD" id="cd16534">
    <property type="entry name" value="RING-HC_RNF5-like"/>
    <property type="match status" value="1"/>
</dbReference>
<dbReference type="GO" id="GO:0005789">
    <property type="term" value="C:endoplasmic reticulum membrane"/>
    <property type="evidence" value="ECO:0007669"/>
    <property type="project" value="UniProtKB-SubCell"/>
</dbReference>
<evidence type="ECO:0000256" key="7">
    <source>
        <dbReference type="ARBA" id="ARBA00022786"/>
    </source>
</evidence>
<evidence type="ECO:0000313" key="15">
    <source>
        <dbReference type="Proteomes" id="UP001140949"/>
    </source>
</evidence>
<comment type="catalytic activity">
    <reaction evidence="1 11">
        <text>S-ubiquitinyl-[E2 ubiquitin-conjugating enzyme]-L-cysteine + [acceptor protein]-L-lysine = [E2 ubiquitin-conjugating enzyme]-L-cysteine + N(6)-ubiquitinyl-[acceptor protein]-L-lysine.</text>
        <dbReference type="EC" id="2.3.2.27"/>
    </reaction>
</comment>
<evidence type="ECO:0000256" key="8">
    <source>
        <dbReference type="ARBA" id="ARBA00022833"/>
    </source>
</evidence>
<comment type="function">
    <text evidence="11">E3 ubiquitin-protein ligase.</text>
</comment>
<comment type="subcellular location">
    <subcellularLocation>
        <location evidence="2">Endomembrane system</location>
    </subcellularLocation>
    <subcellularLocation>
        <location evidence="11">Endoplasmic reticulum membrane</location>
        <topology evidence="11">Single-pass type IV membrane protein</topology>
    </subcellularLocation>
</comment>
<evidence type="ECO:0000256" key="5">
    <source>
        <dbReference type="ARBA" id="ARBA00022723"/>
    </source>
</evidence>
<dbReference type="InterPro" id="IPR001841">
    <property type="entry name" value="Znf_RING"/>
</dbReference>
<evidence type="ECO:0000259" key="13">
    <source>
        <dbReference type="PROSITE" id="PS50089"/>
    </source>
</evidence>
<feature type="compositionally biased region" description="Polar residues" evidence="12">
    <location>
        <begin position="279"/>
        <end position="290"/>
    </location>
</feature>
<keyword evidence="15" id="KW-1185">Reference proteome</keyword>
<feature type="region of interest" description="Disordered" evidence="12">
    <location>
        <begin position="208"/>
        <end position="245"/>
    </location>
</feature>
<feature type="domain" description="RING-type" evidence="13">
    <location>
        <begin position="158"/>
        <end position="199"/>
    </location>
</feature>
<feature type="compositionally biased region" description="Polar residues" evidence="12">
    <location>
        <begin position="363"/>
        <end position="395"/>
    </location>
</feature>
<dbReference type="GO" id="GO:0061630">
    <property type="term" value="F:ubiquitin protein ligase activity"/>
    <property type="evidence" value="ECO:0007669"/>
    <property type="project" value="UniProtKB-UniRule"/>
</dbReference>
<dbReference type="InterPro" id="IPR018957">
    <property type="entry name" value="Znf_C3HC4_RING-type"/>
</dbReference>
<feature type="compositionally biased region" description="Basic and acidic residues" evidence="12">
    <location>
        <begin position="71"/>
        <end position="81"/>
    </location>
</feature>
<dbReference type="FunFam" id="3.30.40.10:FF:000365">
    <property type="entry name" value="Zinc finger family protein"/>
    <property type="match status" value="1"/>
</dbReference>
<dbReference type="PANTHER" id="PTHR12313">
    <property type="entry name" value="E3 UBIQUITIN-PROTEIN LIGASE RNF5-RELATED"/>
    <property type="match status" value="1"/>
</dbReference>
<gene>
    <name evidence="14" type="ORF">M6B38_280675</name>
</gene>
<dbReference type="GO" id="GO:0008270">
    <property type="term" value="F:zinc ion binding"/>
    <property type="evidence" value="ECO:0007669"/>
    <property type="project" value="UniProtKB-KW"/>
</dbReference>
<comment type="pathway">
    <text evidence="3 11">Protein modification; protein ubiquitination.</text>
</comment>
<feature type="region of interest" description="Disordered" evidence="12">
    <location>
        <begin position="1"/>
        <end position="87"/>
    </location>
</feature>
<keyword evidence="11" id="KW-0256">Endoplasmic reticulum</keyword>
<keyword evidence="5 11" id="KW-0479">Metal-binding</keyword>
<proteinExistence type="predicted"/>
<feature type="region of interest" description="Disordered" evidence="12">
    <location>
        <begin position="362"/>
        <end position="395"/>
    </location>
</feature>
<dbReference type="AlphaFoldDB" id="A0AAX6I0Y5"/>
<dbReference type="SMART" id="SM00184">
    <property type="entry name" value="RING"/>
    <property type="match status" value="1"/>
</dbReference>
<dbReference type="EMBL" id="JANAVB010005598">
    <property type="protein sequence ID" value="KAJ6846404.1"/>
    <property type="molecule type" value="Genomic_DNA"/>
</dbReference>
<keyword evidence="4 11" id="KW-0808">Transferase</keyword>
<evidence type="ECO:0000256" key="10">
    <source>
        <dbReference type="PROSITE-ProRule" id="PRU00175"/>
    </source>
</evidence>
<keyword evidence="6 10" id="KW-0863">Zinc-finger</keyword>
<evidence type="ECO:0000256" key="3">
    <source>
        <dbReference type="ARBA" id="ARBA00004906"/>
    </source>
</evidence>
<evidence type="ECO:0000256" key="2">
    <source>
        <dbReference type="ARBA" id="ARBA00004308"/>
    </source>
</evidence>
<comment type="domain">
    <text evidence="11">The RING-type zinc finger domain is responsible for E3 ligase activity.</text>
</comment>
<evidence type="ECO:0000256" key="11">
    <source>
        <dbReference type="RuleBase" id="RU369090"/>
    </source>
</evidence>
<dbReference type="EC" id="2.3.2.27" evidence="11"/>
<reference evidence="14" key="1">
    <citation type="journal article" date="2023" name="GigaByte">
        <title>Genome assembly of the bearded iris, Iris pallida Lam.</title>
        <authorList>
            <person name="Bruccoleri R.E."/>
            <person name="Oakeley E.J."/>
            <person name="Faust A.M.E."/>
            <person name="Altorfer M."/>
            <person name="Dessus-Babus S."/>
            <person name="Burckhardt D."/>
            <person name="Oertli M."/>
            <person name="Naumann U."/>
            <person name="Petersen F."/>
            <person name="Wong J."/>
        </authorList>
    </citation>
    <scope>NUCLEOTIDE SEQUENCE</scope>
    <source>
        <strain evidence="14">GSM-AAB239-AS_SAM_17_03QT</strain>
    </source>
</reference>
<dbReference type="PROSITE" id="PS00518">
    <property type="entry name" value="ZF_RING_1"/>
    <property type="match status" value="1"/>
</dbReference>
<protein>
    <recommendedName>
        <fullName evidence="11">E3 ubiquitin-protein ligase RMA</fullName>
        <ecNumber evidence="11">2.3.2.27</ecNumber>
    </recommendedName>
    <alternativeName>
        <fullName evidence="11">Protein RING membrane-anchor</fullName>
    </alternativeName>
    <alternativeName>
        <fullName evidence="11">RING-type E3 ubiquitin transferase RMA</fullName>
    </alternativeName>
</protein>
<dbReference type="InterPro" id="IPR013083">
    <property type="entry name" value="Znf_RING/FYVE/PHD"/>
</dbReference>
<evidence type="ECO:0000256" key="9">
    <source>
        <dbReference type="ARBA" id="ARBA00023136"/>
    </source>
</evidence>
<reference evidence="14" key="2">
    <citation type="submission" date="2023-04" db="EMBL/GenBank/DDBJ databases">
        <authorList>
            <person name="Bruccoleri R.E."/>
            <person name="Oakeley E.J."/>
            <person name="Faust A.-M."/>
            <person name="Dessus-Babus S."/>
            <person name="Altorfer M."/>
            <person name="Burckhardt D."/>
            <person name="Oertli M."/>
            <person name="Naumann U."/>
            <person name="Petersen F."/>
            <person name="Wong J."/>
        </authorList>
    </citation>
    <scope>NUCLEOTIDE SEQUENCE</scope>
    <source>
        <strain evidence="14">GSM-AAB239-AS_SAM_17_03QT</strain>
        <tissue evidence="14">Leaf</tissue>
    </source>
</reference>
<feature type="region of interest" description="Disordered" evidence="12">
    <location>
        <begin position="279"/>
        <end position="329"/>
    </location>
</feature>
<dbReference type="InterPro" id="IPR017907">
    <property type="entry name" value="Znf_RING_CS"/>
</dbReference>
<evidence type="ECO:0000256" key="1">
    <source>
        <dbReference type="ARBA" id="ARBA00000900"/>
    </source>
</evidence>
<dbReference type="Gene3D" id="3.30.40.10">
    <property type="entry name" value="Zinc/RING finger domain, C3HC4 (zinc finger)"/>
    <property type="match status" value="1"/>
</dbReference>
<dbReference type="Pfam" id="PF00097">
    <property type="entry name" value="zf-C3HC4"/>
    <property type="match status" value="1"/>
</dbReference>
<keyword evidence="9" id="KW-0472">Membrane</keyword>
<keyword evidence="8 11" id="KW-0862">Zinc</keyword>
<feature type="compositionally biased region" description="Polar residues" evidence="12">
    <location>
        <begin position="419"/>
        <end position="428"/>
    </location>
</feature>
<dbReference type="PROSITE" id="PS50089">
    <property type="entry name" value="ZF_RING_2"/>
    <property type="match status" value="1"/>
</dbReference>
<dbReference type="SUPFAM" id="SSF57850">
    <property type="entry name" value="RING/U-box"/>
    <property type="match status" value="1"/>
</dbReference>
<evidence type="ECO:0000256" key="4">
    <source>
        <dbReference type="ARBA" id="ARBA00022679"/>
    </source>
</evidence>
<sequence>MDLNLYLGPARPVPPLTADLGSDLALGSAPAPASDEMSTTPPAPADDSDELYDPFNPFYDRSLFADGPAEDPNRHLDSAEREPEESLVLGTGDPLEAQLRGVIESNLRFRPVPFRSASPEPDASACGFKYSELFKEALEEEEEEEKSRSAANAANFECNVCLDMAKEPVVTSCGHLFCWPCLYQWLHVYSDHKECPVCKGEVTESNITPIYGRGSSQGGGGDDDGKEVAGNGIPPRPRGNRLESFRQKHHLSISRRFGEGIATSWRRLVSQQIRSRNSGLFSDASHQAFSTRMRERRMSREGMSPESGHEADETGMPRQRTHIPQTSEGNDLWNRFSIYGLGIAGSDRLAALAADFGRVVRSGNRNGASTSSLNPNASSPEQAIPSSNVATASGADQASASSTLAVIQGEVGVAEGSGEPNSAGSSMSYGRRERSSASESLDVDEGFLHAQALNWHRIENKTQ</sequence>
<dbReference type="InterPro" id="IPR045103">
    <property type="entry name" value="RNF5/RNF185-like"/>
</dbReference>
<dbReference type="GO" id="GO:0006511">
    <property type="term" value="P:ubiquitin-dependent protein catabolic process"/>
    <property type="evidence" value="ECO:0007669"/>
    <property type="project" value="UniProtKB-UniRule"/>
</dbReference>
<keyword evidence="7 11" id="KW-0833">Ubl conjugation pathway</keyword>
<organism evidence="14 15">
    <name type="scientific">Iris pallida</name>
    <name type="common">Sweet iris</name>
    <dbReference type="NCBI Taxonomy" id="29817"/>
    <lineage>
        <taxon>Eukaryota</taxon>
        <taxon>Viridiplantae</taxon>
        <taxon>Streptophyta</taxon>
        <taxon>Embryophyta</taxon>
        <taxon>Tracheophyta</taxon>
        <taxon>Spermatophyta</taxon>
        <taxon>Magnoliopsida</taxon>
        <taxon>Liliopsida</taxon>
        <taxon>Asparagales</taxon>
        <taxon>Iridaceae</taxon>
        <taxon>Iridoideae</taxon>
        <taxon>Irideae</taxon>
        <taxon>Iris</taxon>
    </lineage>
</organism>
<evidence type="ECO:0000256" key="6">
    <source>
        <dbReference type="ARBA" id="ARBA00022771"/>
    </source>
</evidence>
<comment type="caution">
    <text evidence="14">The sequence shown here is derived from an EMBL/GenBank/DDBJ whole genome shotgun (WGS) entry which is preliminary data.</text>
</comment>
<feature type="region of interest" description="Disordered" evidence="12">
    <location>
        <begin position="412"/>
        <end position="443"/>
    </location>
</feature>
<evidence type="ECO:0000313" key="14">
    <source>
        <dbReference type="EMBL" id="KAJ6846404.1"/>
    </source>
</evidence>
<evidence type="ECO:0000256" key="12">
    <source>
        <dbReference type="SAM" id="MobiDB-lite"/>
    </source>
</evidence>